<keyword evidence="5 7" id="KW-1133">Transmembrane helix</keyword>
<accession>A0ABS1LM43</accession>
<dbReference type="SUPFAM" id="SSF161098">
    <property type="entry name" value="MetI-like"/>
    <property type="match status" value="1"/>
</dbReference>
<evidence type="ECO:0000256" key="5">
    <source>
        <dbReference type="ARBA" id="ARBA00022989"/>
    </source>
</evidence>
<keyword evidence="11" id="KW-1185">Reference proteome</keyword>
<feature type="transmembrane region" description="Helical" evidence="7">
    <location>
        <begin position="63"/>
        <end position="82"/>
    </location>
</feature>
<feature type="transmembrane region" description="Helical" evidence="7">
    <location>
        <begin position="286"/>
        <end position="309"/>
    </location>
</feature>
<name>A0ABS1LM43_9MICO</name>
<feature type="transmembrane region" description="Helical" evidence="7">
    <location>
        <begin position="188"/>
        <end position="209"/>
    </location>
</feature>
<feature type="compositionally biased region" description="Basic and acidic residues" evidence="8">
    <location>
        <begin position="24"/>
        <end position="37"/>
    </location>
</feature>
<dbReference type="PROSITE" id="PS50928">
    <property type="entry name" value="ABC_TM1"/>
    <property type="match status" value="1"/>
</dbReference>
<evidence type="ECO:0000256" key="4">
    <source>
        <dbReference type="ARBA" id="ARBA00022692"/>
    </source>
</evidence>
<evidence type="ECO:0000313" key="10">
    <source>
        <dbReference type="EMBL" id="MBL0886622.1"/>
    </source>
</evidence>
<gene>
    <name evidence="10" type="ORF">HGK34_10120</name>
</gene>
<keyword evidence="4 7" id="KW-0812">Transmembrane</keyword>
<keyword evidence="3" id="KW-1003">Cell membrane</keyword>
<evidence type="ECO:0000313" key="11">
    <source>
        <dbReference type="Proteomes" id="UP000675409"/>
    </source>
</evidence>
<organism evidence="10 11">
    <name type="scientific">Myceligenerans indicum</name>
    <dbReference type="NCBI Taxonomy" id="2593663"/>
    <lineage>
        <taxon>Bacteria</taxon>
        <taxon>Bacillati</taxon>
        <taxon>Actinomycetota</taxon>
        <taxon>Actinomycetes</taxon>
        <taxon>Micrococcales</taxon>
        <taxon>Promicromonosporaceae</taxon>
        <taxon>Myceligenerans</taxon>
    </lineage>
</organism>
<dbReference type="RefSeq" id="WP_201846775.1">
    <property type="nucleotide sequence ID" value="NZ_JABBYC010000014.1"/>
</dbReference>
<comment type="caution">
    <text evidence="10">The sequence shown here is derived from an EMBL/GenBank/DDBJ whole genome shotgun (WGS) entry which is preliminary data.</text>
</comment>
<dbReference type="PANTHER" id="PTHR43744:SF3">
    <property type="entry name" value="LACTOSE TRANSPORT SYSTEM PERMEASE PROTEIN LACG"/>
    <property type="match status" value="1"/>
</dbReference>
<sequence>MTDHTTEQPVSLENRRPRPAAGHDPARHDPAPRDAGPRRLTRAWQALRPLTTPLGIAVKYTSLLIAVACALIPLVSVFLAAFKSHEEFATSDPLAPPGNWFNLENFVVAFTRGGMLQGFVNTTIILAVSLVGTILIGTMTAYAVDRFEFRGRRLVMGAFLLATLVPAVTTQVATFQVVNGLGLFNTRWAAIVLFMGTDIVSIYIFLQFMRSIPRSLDEAAMLDGASRLTIYARIIVPLLRPAIATVVIIKGIAIYNEYYIPFLYMPSRDLGVVSTSLFRFMGPFGAQWEIICAGTVLVIIPTLIAFLLLQRQIYSGLTSGATK</sequence>
<reference evidence="10 11" key="1">
    <citation type="journal article" date="2021" name="Arch. Microbiol.">
        <title>Myceligenerans indicum sp. nov., an actinobacterium isolated from mangrove sediment of Sundarbans, India.</title>
        <authorList>
            <person name="Asha K."/>
            <person name="Bhadury P."/>
        </authorList>
    </citation>
    <scope>NUCLEOTIDE SEQUENCE [LARGE SCALE GENOMIC DNA]</scope>
    <source>
        <strain evidence="10 11">I2</strain>
    </source>
</reference>
<keyword evidence="2 7" id="KW-0813">Transport</keyword>
<proteinExistence type="inferred from homology"/>
<evidence type="ECO:0000256" key="3">
    <source>
        <dbReference type="ARBA" id="ARBA00022475"/>
    </source>
</evidence>
<evidence type="ECO:0000256" key="8">
    <source>
        <dbReference type="SAM" id="MobiDB-lite"/>
    </source>
</evidence>
<feature type="transmembrane region" description="Helical" evidence="7">
    <location>
        <begin position="119"/>
        <end position="142"/>
    </location>
</feature>
<dbReference type="Proteomes" id="UP000675409">
    <property type="component" value="Unassembled WGS sequence"/>
</dbReference>
<feature type="region of interest" description="Disordered" evidence="8">
    <location>
        <begin position="1"/>
        <end position="38"/>
    </location>
</feature>
<feature type="transmembrane region" description="Helical" evidence="7">
    <location>
        <begin position="154"/>
        <end position="176"/>
    </location>
</feature>
<evidence type="ECO:0000259" key="9">
    <source>
        <dbReference type="PROSITE" id="PS50928"/>
    </source>
</evidence>
<comment type="similarity">
    <text evidence="7">Belongs to the binding-protein-dependent transport system permease family.</text>
</comment>
<evidence type="ECO:0000256" key="6">
    <source>
        <dbReference type="ARBA" id="ARBA00023136"/>
    </source>
</evidence>
<feature type="transmembrane region" description="Helical" evidence="7">
    <location>
        <begin position="230"/>
        <end position="255"/>
    </location>
</feature>
<evidence type="ECO:0000256" key="2">
    <source>
        <dbReference type="ARBA" id="ARBA00022448"/>
    </source>
</evidence>
<dbReference type="CDD" id="cd06261">
    <property type="entry name" value="TM_PBP2"/>
    <property type="match status" value="1"/>
</dbReference>
<dbReference type="Pfam" id="PF00528">
    <property type="entry name" value="BPD_transp_1"/>
    <property type="match status" value="1"/>
</dbReference>
<feature type="domain" description="ABC transmembrane type-1" evidence="9">
    <location>
        <begin position="119"/>
        <end position="309"/>
    </location>
</feature>
<evidence type="ECO:0000256" key="7">
    <source>
        <dbReference type="RuleBase" id="RU363032"/>
    </source>
</evidence>
<dbReference type="InterPro" id="IPR000515">
    <property type="entry name" value="MetI-like"/>
</dbReference>
<keyword evidence="6 7" id="KW-0472">Membrane</keyword>
<dbReference type="PANTHER" id="PTHR43744">
    <property type="entry name" value="ABC TRANSPORTER PERMEASE PROTEIN MG189-RELATED-RELATED"/>
    <property type="match status" value="1"/>
</dbReference>
<dbReference type="InterPro" id="IPR035906">
    <property type="entry name" value="MetI-like_sf"/>
</dbReference>
<dbReference type="Gene3D" id="1.10.3720.10">
    <property type="entry name" value="MetI-like"/>
    <property type="match status" value="1"/>
</dbReference>
<evidence type="ECO:0000256" key="1">
    <source>
        <dbReference type="ARBA" id="ARBA00004651"/>
    </source>
</evidence>
<dbReference type="EMBL" id="JABBYC010000014">
    <property type="protein sequence ID" value="MBL0886622.1"/>
    <property type="molecule type" value="Genomic_DNA"/>
</dbReference>
<protein>
    <submittedName>
        <fullName evidence="10">Carbohydrate ABC transporter permease</fullName>
    </submittedName>
</protein>
<comment type="subcellular location">
    <subcellularLocation>
        <location evidence="1 7">Cell membrane</location>
        <topology evidence="1 7">Multi-pass membrane protein</topology>
    </subcellularLocation>
</comment>